<dbReference type="EMBL" id="JANIID010000013">
    <property type="protein sequence ID" value="MCQ8771351.1"/>
    <property type="molecule type" value="Genomic_DNA"/>
</dbReference>
<evidence type="ECO:0000259" key="1">
    <source>
        <dbReference type="Pfam" id="PF00551"/>
    </source>
</evidence>
<dbReference type="SUPFAM" id="SSF50486">
    <property type="entry name" value="FMT C-terminal domain-like"/>
    <property type="match status" value="1"/>
</dbReference>
<reference evidence="3" key="1">
    <citation type="submission" date="2022-06" db="EMBL/GenBank/DDBJ databases">
        <title>WGS of actinobacteria.</title>
        <authorList>
            <person name="Thawai C."/>
        </authorList>
    </citation>
    <scope>NUCLEOTIDE SEQUENCE</scope>
    <source>
        <strain evidence="3">AA8</strain>
    </source>
</reference>
<dbReference type="GO" id="GO:0004479">
    <property type="term" value="F:methionyl-tRNA formyltransferase activity"/>
    <property type="evidence" value="ECO:0007669"/>
    <property type="project" value="TreeGrafter"/>
</dbReference>
<evidence type="ECO:0000313" key="4">
    <source>
        <dbReference type="Proteomes" id="UP001142374"/>
    </source>
</evidence>
<dbReference type="Proteomes" id="UP001142374">
    <property type="component" value="Unassembled WGS sequence"/>
</dbReference>
<dbReference type="SUPFAM" id="SSF53328">
    <property type="entry name" value="Formyltransferase"/>
    <property type="match status" value="1"/>
</dbReference>
<feature type="domain" description="Formyl transferase C-terminal" evidence="2">
    <location>
        <begin position="197"/>
        <end position="297"/>
    </location>
</feature>
<dbReference type="RefSeq" id="WP_256790777.1">
    <property type="nucleotide sequence ID" value="NZ_JANIID010000013.1"/>
</dbReference>
<dbReference type="CDD" id="cd08369">
    <property type="entry name" value="FMT_core"/>
    <property type="match status" value="1"/>
</dbReference>
<organism evidence="3 4">
    <name type="scientific">Streptomyces telluris</name>
    <dbReference type="NCBI Taxonomy" id="2720021"/>
    <lineage>
        <taxon>Bacteria</taxon>
        <taxon>Bacillati</taxon>
        <taxon>Actinomycetota</taxon>
        <taxon>Actinomycetes</taxon>
        <taxon>Kitasatosporales</taxon>
        <taxon>Streptomycetaceae</taxon>
        <taxon>Streptomyces</taxon>
    </lineage>
</organism>
<sequence>MRIVFLGYGEIGATVLGPLAERHEVTMVVTHEPAYAGLREQHVVTLAEKLGLPFRFARRADEPQVLPVLREAAPEVLVSANWRTRLPESVLNIPTRYPVNVHDALLPAYAGFGSVNWSIRNGESRIGLTVHVMERELDTGPVLHTVEVPIGEDETAGSVYAALLREYPDAVLTALDRIAQDVQPVPQPTEGASFYHRITEADTRIDWSLSTNHLFNLIRAQSDPFLNAWCTVDGRKLYVKRAKRPVRAYRGTPGRVVKHAEGGVAVSCGPSWMQGSDGIILLEARWEKEQPGPAERILPGPGIQLA</sequence>
<dbReference type="PANTHER" id="PTHR11138">
    <property type="entry name" value="METHIONYL-TRNA FORMYLTRANSFERASE"/>
    <property type="match status" value="1"/>
</dbReference>
<dbReference type="GO" id="GO:0005829">
    <property type="term" value="C:cytosol"/>
    <property type="evidence" value="ECO:0007669"/>
    <property type="project" value="TreeGrafter"/>
</dbReference>
<dbReference type="InterPro" id="IPR036477">
    <property type="entry name" value="Formyl_transf_N_sf"/>
</dbReference>
<dbReference type="Pfam" id="PF02911">
    <property type="entry name" value="Formyl_trans_C"/>
    <property type="match status" value="1"/>
</dbReference>
<evidence type="ECO:0000313" key="3">
    <source>
        <dbReference type="EMBL" id="MCQ8771351.1"/>
    </source>
</evidence>
<dbReference type="InterPro" id="IPR005793">
    <property type="entry name" value="Formyl_trans_C"/>
</dbReference>
<feature type="domain" description="Formyl transferase N-terminal" evidence="1">
    <location>
        <begin position="1"/>
        <end position="172"/>
    </location>
</feature>
<gene>
    <name evidence="3" type="ORF">NQU55_16490</name>
</gene>
<name>A0A9X2LH48_9ACTN</name>
<accession>A0A9X2LH48</accession>
<dbReference type="PANTHER" id="PTHR11138:SF5">
    <property type="entry name" value="METHIONYL-TRNA FORMYLTRANSFERASE, MITOCHONDRIAL"/>
    <property type="match status" value="1"/>
</dbReference>
<protein>
    <submittedName>
        <fullName evidence="3">Methionyl-tRNA formyltransferase</fullName>
    </submittedName>
</protein>
<comment type="caution">
    <text evidence="3">The sequence shown here is derived from an EMBL/GenBank/DDBJ whole genome shotgun (WGS) entry which is preliminary data.</text>
</comment>
<dbReference type="InterPro" id="IPR002376">
    <property type="entry name" value="Formyl_transf_N"/>
</dbReference>
<dbReference type="Gene3D" id="3.40.50.12230">
    <property type="match status" value="1"/>
</dbReference>
<dbReference type="Pfam" id="PF00551">
    <property type="entry name" value="Formyl_trans_N"/>
    <property type="match status" value="1"/>
</dbReference>
<dbReference type="AlphaFoldDB" id="A0A9X2LH48"/>
<evidence type="ECO:0000259" key="2">
    <source>
        <dbReference type="Pfam" id="PF02911"/>
    </source>
</evidence>
<keyword evidence="4" id="KW-1185">Reference proteome</keyword>
<dbReference type="InterPro" id="IPR011034">
    <property type="entry name" value="Formyl_transferase-like_C_sf"/>
</dbReference>
<proteinExistence type="predicted"/>